<protein>
    <submittedName>
        <fullName evidence="3">Uncharacterized protein</fullName>
    </submittedName>
</protein>
<dbReference type="Proteomes" id="UP000320857">
    <property type="component" value="Unassembled WGS sequence"/>
</dbReference>
<reference evidence="2" key="3">
    <citation type="journal article" name="Syst. Appl. Microbiol.">
        <title>Streptomyces alkaliterrae sp. nov., isolated from an alkaline soil, and emended descriptions of Streptomyces alkaliphilus, Streptomyces calidiresistens and Streptomyces durbertensis.</title>
        <authorList>
            <person name="Swiecimska M."/>
            <person name="Golinska P."/>
            <person name="Nouioui I."/>
            <person name="Wypij M."/>
            <person name="Rai M."/>
            <person name="Sangal V."/>
            <person name="Goodfellow M."/>
        </authorList>
    </citation>
    <scope>NUCLEOTIDE SEQUENCE</scope>
    <source>
        <strain evidence="2">OF8</strain>
    </source>
</reference>
<proteinExistence type="predicted"/>
<organism evidence="3 4">
    <name type="scientific">Streptomyces alkaliterrae</name>
    <dbReference type="NCBI Taxonomy" id="2213162"/>
    <lineage>
        <taxon>Bacteria</taxon>
        <taxon>Bacillati</taxon>
        <taxon>Actinomycetota</taxon>
        <taxon>Actinomycetes</taxon>
        <taxon>Kitasatosporales</taxon>
        <taxon>Streptomycetaceae</taxon>
        <taxon>Streptomyces</taxon>
    </lineage>
</organism>
<reference evidence="3 4" key="1">
    <citation type="submission" date="2019-10" db="EMBL/GenBank/DDBJ databases">
        <title>Streptomyces sp. nov., a novel actinobacterium isolated from alkaline environment.</title>
        <authorList>
            <person name="Golinska P."/>
        </authorList>
    </citation>
    <scope>NUCLEOTIDE SEQUENCE [LARGE SCALE GENOMIC DNA]</scope>
    <source>
        <strain evidence="3 4">OF1</strain>
    </source>
</reference>
<accession>A0A5P0YU51</accession>
<reference evidence="5" key="2">
    <citation type="submission" date="2020-05" db="EMBL/GenBank/DDBJ databases">
        <title>Classification of alakaliphilic streptomycetes isolated from an alkaline soil next to Lonar Crater, India and a proposal for the recognition of Streptomyces alkaliterrae sp. nov.</title>
        <authorList>
            <person name="Golinska P."/>
        </authorList>
    </citation>
    <scope>NUCLEOTIDE SEQUENCE [LARGE SCALE GENOMIC DNA]</scope>
    <source>
        <strain evidence="5">OF8</strain>
    </source>
</reference>
<dbReference type="Proteomes" id="UP000517765">
    <property type="component" value="Unassembled WGS sequence"/>
</dbReference>
<sequence length="70" mass="7348">MPVCSNPSEPLRYSNTAAAGQPTTPIAAEAADFRAAHGPPATWDAQEFEVYLDLERVGTSATKQTGDAPT</sequence>
<feature type="region of interest" description="Disordered" evidence="1">
    <location>
        <begin position="1"/>
        <end position="20"/>
    </location>
</feature>
<dbReference type="AlphaFoldDB" id="A0A5P0YU51"/>
<evidence type="ECO:0000256" key="1">
    <source>
        <dbReference type="SAM" id="MobiDB-lite"/>
    </source>
</evidence>
<evidence type="ECO:0000313" key="2">
    <source>
        <dbReference type="EMBL" id="MBB1261387.1"/>
    </source>
</evidence>
<keyword evidence="4" id="KW-1185">Reference proteome</keyword>
<name>A0A5P0YU51_9ACTN</name>
<dbReference type="EMBL" id="JABJXA010000168">
    <property type="protein sequence ID" value="MBB1261387.1"/>
    <property type="molecule type" value="Genomic_DNA"/>
</dbReference>
<evidence type="ECO:0000313" key="4">
    <source>
        <dbReference type="Proteomes" id="UP000320857"/>
    </source>
</evidence>
<evidence type="ECO:0000313" key="3">
    <source>
        <dbReference type="EMBL" id="MQS03440.1"/>
    </source>
</evidence>
<gene>
    <name evidence="3" type="ORF">FNX44_016495</name>
    <name evidence="2" type="ORF">H3147_21610</name>
</gene>
<comment type="caution">
    <text evidence="3">The sequence shown here is derived from an EMBL/GenBank/DDBJ whole genome shotgun (WGS) entry which is preliminary data.</text>
</comment>
<evidence type="ECO:0000313" key="5">
    <source>
        <dbReference type="Proteomes" id="UP000517765"/>
    </source>
</evidence>
<dbReference type="EMBL" id="VJYK02000169">
    <property type="protein sequence ID" value="MQS03440.1"/>
    <property type="molecule type" value="Genomic_DNA"/>
</dbReference>
<dbReference type="RefSeq" id="WP_143649017.1">
    <property type="nucleotide sequence ID" value="NZ_JABJXA010000168.1"/>
</dbReference>